<feature type="region of interest" description="Disordered" evidence="5">
    <location>
        <begin position="432"/>
        <end position="451"/>
    </location>
</feature>
<comment type="subcellular location">
    <subcellularLocation>
        <location evidence="1">Periplasm</location>
    </subcellularLocation>
</comment>
<dbReference type="InterPro" id="IPR000914">
    <property type="entry name" value="SBP_5_dom"/>
</dbReference>
<evidence type="ECO:0000313" key="9">
    <source>
        <dbReference type="Proteomes" id="UP000198307"/>
    </source>
</evidence>
<reference evidence="8 9" key="1">
    <citation type="submission" date="2017-07" db="EMBL/GenBank/DDBJ databases">
        <authorList>
            <person name="Sun Z.S."/>
            <person name="Albrecht U."/>
            <person name="Echele G."/>
            <person name="Lee C.C."/>
        </authorList>
    </citation>
    <scope>NUCLEOTIDE SEQUENCE [LARGE SCALE GENOMIC DNA]</scope>
    <source>
        <strain evidence="8 9">DSM 14827</strain>
    </source>
</reference>
<dbReference type="GO" id="GO:0015833">
    <property type="term" value="P:peptide transport"/>
    <property type="evidence" value="ECO:0007669"/>
    <property type="project" value="TreeGrafter"/>
</dbReference>
<gene>
    <name evidence="8" type="ORF">SAMN05444959_103331</name>
</gene>
<dbReference type="InterPro" id="IPR030678">
    <property type="entry name" value="Peptide/Ni-bd"/>
</dbReference>
<evidence type="ECO:0000256" key="4">
    <source>
        <dbReference type="ARBA" id="ARBA00022729"/>
    </source>
</evidence>
<feature type="signal peptide" evidence="6">
    <location>
        <begin position="1"/>
        <end position="22"/>
    </location>
</feature>
<dbReference type="InterPro" id="IPR039424">
    <property type="entry name" value="SBP_5"/>
</dbReference>
<dbReference type="PANTHER" id="PTHR30290">
    <property type="entry name" value="PERIPLASMIC BINDING COMPONENT OF ABC TRANSPORTER"/>
    <property type="match status" value="1"/>
</dbReference>
<evidence type="ECO:0000256" key="1">
    <source>
        <dbReference type="ARBA" id="ARBA00004418"/>
    </source>
</evidence>
<dbReference type="PANTHER" id="PTHR30290:SF9">
    <property type="entry name" value="OLIGOPEPTIDE-BINDING PROTEIN APPA"/>
    <property type="match status" value="1"/>
</dbReference>
<feature type="chain" id="PRO_5012241209" evidence="6">
    <location>
        <begin position="23"/>
        <end position="509"/>
    </location>
</feature>
<dbReference type="EMBL" id="FZQB01000003">
    <property type="protein sequence ID" value="SNT72828.1"/>
    <property type="molecule type" value="Genomic_DNA"/>
</dbReference>
<evidence type="ECO:0000256" key="5">
    <source>
        <dbReference type="SAM" id="MobiDB-lite"/>
    </source>
</evidence>
<evidence type="ECO:0000259" key="7">
    <source>
        <dbReference type="Pfam" id="PF00496"/>
    </source>
</evidence>
<dbReference type="SUPFAM" id="SSF53850">
    <property type="entry name" value="Periplasmic binding protein-like II"/>
    <property type="match status" value="1"/>
</dbReference>
<dbReference type="AlphaFoldDB" id="A0A239PRR1"/>
<dbReference type="RefSeq" id="WP_089343606.1">
    <property type="nucleotide sequence ID" value="NZ_CP067129.1"/>
</dbReference>
<dbReference type="Pfam" id="PF00496">
    <property type="entry name" value="SBP_bac_5"/>
    <property type="match status" value="1"/>
</dbReference>
<evidence type="ECO:0000256" key="3">
    <source>
        <dbReference type="ARBA" id="ARBA00022448"/>
    </source>
</evidence>
<dbReference type="PIRSF" id="PIRSF002741">
    <property type="entry name" value="MppA"/>
    <property type="match status" value="1"/>
</dbReference>
<name>A0A239PRR1_9RHOB</name>
<dbReference type="Gene3D" id="3.90.76.10">
    <property type="entry name" value="Dipeptide-binding Protein, Domain 1"/>
    <property type="match status" value="1"/>
</dbReference>
<keyword evidence="3" id="KW-0813">Transport</keyword>
<accession>A0A239PRR1</accession>
<dbReference type="Gene3D" id="3.10.105.10">
    <property type="entry name" value="Dipeptide-binding Protein, Domain 3"/>
    <property type="match status" value="1"/>
</dbReference>
<evidence type="ECO:0000256" key="2">
    <source>
        <dbReference type="ARBA" id="ARBA00005695"/>
    </source>
</evidence>
<dbReference type="OrthoDB" id="9803988at2"/>
<dbReference type="Proteomes" id="UP000198307">
    <property type="component" value="Unassembled WGS sequence"/>
</dbReference>
<dbReference type="GO" id="GO:0043190">
    <property type="term" value="C:ATP-binding cassette (ABC) transporter complex"/>
    <property type="evidence" value="ECO:0007669"/>
    <property type="project" value="InterPro"/>
</dbReference>
<dbReference type="CDD" id="cd08515">
    <property type="entry name" value="PBP2_NikA_DppA_OppA_like_10"/>
    <property type="match status" value="1"/>
</dbReference>
<evidence type="ECO:0000256" key="6">
    <source>
        <dbReference type="SAM" id="SignalP"/>
    </source>
</evidence>
<sequence length="509" mass="56333">MKFGSTALWAALVLTTALPAVAGKADDTLNWATDKEVAVVDPYFSVTRELVIMGQMGWDGLVLFNNETGEFDPLLAKSWEWQSNTVVDFDLRDDVVFHDGSKFDADDVVYTINFLADPSNGVPAQSVVNWMKGATKLGQYKVRLELREPFANAFAYLANEIMIMPEGFYDNAPVGADGTRDLSALTPTGTGPYKVADIKTGDYILWDKNDDYFSGGPKGTPEIGHINFRAIKESNTQLAELMTGGLDWAWDVPKEQADRLEQSGQVTVVNEKTLRIAYLAFDVDGSSGQTFFTDQKVREAVAHAIDRDSIAVELVGAASEAIDSACHPDQFGCTQDVVHYDYNPEKAKELLAEAGYPDGFEFDLYGYRQREIAEAIIGDLSAVGIKANLNWLQYSSLLEKVQDGKTPVNFMTWGSSSIYDVAAITSHFFKGGPDDPAKDPRTAEALQRGDTSIDPEVRKEAYAEALGIIADEIYWLPLFSYAKYYAFSNDLEFTPTPDEIPRLYAARWK</sequence>
<evidence type="ECO:0000313" key="8">
    <source>
        <dbReference type="EMBL" id="SNT72828.1"/>
    </source>
</evidence>
<keyword evidence="4 6" id="KW-0732">Signal</keyword>
<dbReference type="GO" id="GO:1904680">
    <property type="term" value="F:peptide transmembrane transporter activity"/>
    <property type="evidence" value="ECO:0007669"/>
    <property type="project" value="TreeGrafter"/>
</dbReference>
<proteinExistence type="inferred from homology"/>
<protein>
    <submittedName>
        <fullName evidence="8">Peptide/nickel transport system substrate-binding protein</fullName>
    </submittedName>
</protein>
<dbReference type="Gene3D" id="3.40.190.10">
    <property type="entry name" value="Periplasmic binding protein-like II"/>
    <property type="match status" value="1"/>
</dbReference>
<dbReference type="GO" id="GO:0030288">
    <property type="term" value="C:outer membrane-bounded periplasmic space"/>
    <property type="evidence" value="ECO:0007669"/>
    <property type="project" value="UniProtKB-ARBA"/>
</dbReference>
<feature type="domain" description="Solute-binding protein family 5" evidence="7">
    <location>
        <begin position="71"/>
        <end position="430"/>
    </location>
</feature>
<feature type="compositionally biased region" description="Basic and acidic residues" evidence="5">
    <location>
        <begin position="432"/>
        <end position="442"/>
    </location>
</feature>
<keyword evidence="9" id="KW-1185">Reference proteome</keyword>
<comment type="similarity">
    <text evidence="2">Belongs to the bacterial solute-binding protein 5 family.</text>
</comment>
<organism evidence="8 9">
    <name type="scientific">Paracoccus seriniphilus</name>
    <dbReference type="NCBI Taxonomy" id="184748"/>
    <lineage>
        <taxon>Bacteria</taxon>
        <taxon>Pseudomonadati</taxon>
        <taxon>Pseudomonadota</taxon>
        <taxon>Alphaproteobacteria</taxon>
        <taxon>Rhodobacterales</taxon>
        <taxon>Paracoccaceae</taxon>
        <taxon>Paracoccus</taxon>
    </lineage>
</organism>